<evidence type="ECO:0000313" key="3">
    <source>
        <dbReference type="Proteomes" id="UP001169027"/>
    </source>
</evidence>
<feature type="transmembrane region" description="Helical" evidence="1">
    <location>
        <begin position="6"/>
        <end position="28"/>
    </location>
</feature>
<reference evidence="2" key="1">
    <citation type="submission" date="2023-06" db="EMBL/GenBank/DDBJ databases">
        <authorList>
            <person name="Jiang Y."/>
            <person name="Liu Q."/>
        </authorList>
    </citation>
    <scope>NUCLEOTIDE SEQUENCE</scope>
    <source>
        <strain evidence="2">CGMCC 1.12090</strain>
    </source>
</reference>
<dbReference type="Proteomes" id="UP001169027">
    <property type="component" value="Unassembled WGS sequence"/>
</dbReference>
<sequence>MAPLDLFNHLLNFVAPAFAVGFLSALLGRLTMRKAAGAMAWWRQGAINFIVGVAVLAGGLVFFGRDGKMATYAALVLACASSQWLLAGSWRRS</sequence>
<comment type="caution">
    <text evidence="2">The sequence shown here is derived from an EMBL/GenBank/DDBJ whole genome shotgun (WGS) entry which is preliminary data.</text>
</comment>
<evidence type="ECO:0000313" key="2">
    <source>
        <dbReference type="EMBL" id="MDO1530901.1"/>
    </source>
</evidence>
<accession>A0ABT8S0L8</accession>
<proteinExistence type="predicted"/>
<keyword evidence="1" id="KW-0812">Transmembrane</keyword>
<protein>
    <submittedName>
        <fullName evidence="2">Uncharacterized protein</fullName>
    </submittedName>
</protein>
<feature type="transmembrane region" description="Helical" evidence="1">
    <location>
        <begin position="69"/>
        <end position="87"/>
    </location>
</feature>
<keyword evidence="3" id="KW-1185">Reference proteome</keyword>
<organism evidence="2 3">
    <name type="scientific">Variovorax ginsengisoli</name>
    <dbReference type="NCBI Taxonomy" id="363844"/>
    <lineage>
        <taxon>Bacteria</taxon>
        <taxon>Pseudomonadati</taxon>
        <taxon>Pseudomonadota</taxon>
        <taxon>Betaproteobacteria</taxon>
        <taxon>Burkholderiales</taxon>
        <taxon>Comamonadaceae</taxon>
        <taxon>Variovorax</taxon>
    </lineage>
</organism>
<keyword evidence="1" id="KW-0472">Membrane</keyword>
<feature type="transmembrane region" description="Helical" evidence="1">
    <location>
        <begin position="40"/>
        <end position="63"/>
    </location>
</feature>
<dbReference type="RefSeq" id="WP_301802656.1">
    <property type="nucleotide sequence ID" value="NZ_JAUJZH010000001.1"/>
</dbReference>
<evidence type="ECO:0000256" key="1">
    <source>
        <dbReference type="SAM" id="Phobius"/>
    </source>
</evidence>
<keyword evidence="1" id="KW-1133">Transmembrane helix</keyword>
<name>A0ABT8S0L8_9BURK</name>
<dbReference type="EMBL" id="JAUKVY010000001">
    <property type="protein sequence ID" value="MDO1530901.1"/>
    <property type="molecule type" value="Genomic_DNA"/>
</dbReference>
<gene>
    <name evidence="2" type="ORF">Q2T77_01265</name>
</gene>